<evidence type="ECO:0000256" key="1">
    <source>
        <dbReference type="SAM" id="MobiDB-lite"/>
    </source>
</evidence>
<protein>
    <submittedName>
        <fullName evidence="3">Uncharacterized protein</fullName>
    </submittedName>
</protein>
<evidence type="ECO:0000313" key="4">
    <source>
        <dbReference type="Proteomes" id="UP001153076"/>
    </source>
</evidence>
<dbReference type="Proteomes" id="UP001153076">
    <property type="component" value="Unassembled WGS sequence"/>
</dbReference>
<accession>A0A9Q1QBQ8</accession>
<feature type="transmembrane region" description="Helical" evidence="2">
    <location>
        <begin position="48"/>
        <end position="67"/>
    </location>
</feature>
<dbReference type="EMBL" id="JAKOGI010000347">
    <property type="protein sequence ID" value="KAJ8436378.1"/>
    <property type="molecule type" value="Genomic_DNA"/>
</dbReference>
<feature type="region of interest" description="Disordered" evidence="1">
    <location>
        <begin position="78"/>
        <end position="113"/>
    </location>
</feature>
<dbReference type="AlphaFoldDB" id="A0A9Q1QBQ8"/>
<reference evidence="3" key="1">
    <citation type="submission" date="2022-04" db="EMBL/GenBank/DDBJ databases">
        <title>Carnegiea gigantea Genome sequencing and assembly v2.</title>
        <authorList>
            <person name="Copetti D."/>
            <person name="Sanderson M.J."/>
            <person name="Burquez A."/>
            <person name="Wojciechowski M.F."/>
        </authorList>
    </citation>
    <scope>NUCLEOTIDE SEQUENCE</scope>
    <source>
        <strain evidence="3">SGP5-SGP5p</strain>
        <tissue evidence="3">Aerial part</tissue>
    </source>
</reference>
<proteinExistence type="predicted"/>
<organism evidence="3 4">
    <name type="scientific">Carnegiea gigantea</name>
    <dbReference type="NCBI Taxonomy" id="171969"/>
    <lineage>
        <taxon>Eukaryota</taxon>
        <taxon>Viridiplantae</taxon>
        <taxon>Streptophyta</taxon>
        <taxon>Embryophyta</taxon>
        <taxon>Tracheophyta</taxon>
        <taxon>Spermatophyta</taxon>
        <taxon>Magnoliopsida</taxon>
        <taxon>eudicotyledons</taxon>
        <taxon>Gunneridae</taxon>
        <taxon>Pentapetalae</taxon>
        <taxon>Caryophyllales</taxon>
        <taxon>Cactineae</taxon>
        <taxon>Cactaceae</taxon>
        <taxon>Cactoideae</taxon>
        <taxon>Echinocereeae</taxon>
        <taxon>Carnegiea</taxon>
    </lineage>
</organism>
<keyword evidence="4" id="KW-1185">Reference proteome</keyword>
<sequence length="199" mass="22883">MVVPVKNEEDSACETIDLGFMGGKLMCIHFHSSRHLVLKHHRECAKQLIRFVFIIWVFAVLVLTQSYTTGLTYEKTQFGRKTSPEAQRATRAETGEENDKTPPSLETEDEQSSAITNNDITGLWRWARKQHQQTGLWLTRREQRRRLERGCGVGLGIGLEVQQLRSSKADGERYRGRWRRCGRMTGMPIVKRVGVELEP</sequence>
<evidence type="ECO:0000256" key="2">
    <source>
        <dbReference type="SAM" id="Phobius"/>
    </source>
</evidence>
<keyword evidence="2" id="KW-0472">Membrane</keyword>
<gene>
    <name evidence="3" type="ORF">Cgig2_032199</name>
</gene>
<feature type="compositionally biased region" description="Basic and acidic residues" evidence="1">
    <location>
        <begin position="88"/>
        <end position="100"/>
    </location>
</feature>
<keyword evidence="2" id="KW-1133">Transmembrane helix</keyword>
<comment type="caution">
    <text evidence="3">The sequence shown here is derived from an EMBL/GenBank/DDBJ whole genome shotgun (WGS) entry which is preliminary data.</text>
</comment>
<keyword evidence="2" id="KW-0812">Transmembrane</keyword>
<name>A0A9Q1QBQ8_9CARY</name>
<evidence type="ECO:0000313" key="3">
    <source>
        <dbReference type="EMBL" id="KAJ8436378.1"/>
    </source>
</evidence>